<evidence type="ECO:0000256" key="1">
    <source>
        <dbReference type="SAM" id="SignalP"/>
    </source>
</evidence>
<dbReference type="EMBL" id="CAICTM010001958">
    <property type="protein sequence ID" value="CAB9527229.1"/>
    <property type="molecule type" value="Genomic_DNA"/>
</dbReference>
<keyword evidence="1" id="KW-0732">Signal</keyword>
<dbReference type="PROSITE" id="PS51841">
    <property type="entry name" value="LTD"/>
    <property type="match status" value="1"/>
</dbReference>
<dbReference type="Proteomes" id="UP001153069">
    <property type="component" value="Unassembled WGS sequence"/>
</dbReference>
<dbReference type="Pfam" id="PF00932">
    <property type="entry name" value="LTD"/>
    <property type="match status" value="1"/>
</dbReference>
<evidence type="ECO:0000259" key="2">
    <source>
        <dbReference type="PROSITE" id="PS51841"/>
    </source>
</evidence>
<comment type="caution">
    <text evidence="3">The sequence shown here is derived from an EMBL/GenBank/DDBJ whole genome shotgun (WGS) entry which is preliminary data.</text>
</comment>
<reference evidence="3" key="1">
    <citation type="submission" date="2020-06" db="EMBL/GenBank/DDBJ databases">
        <authorList>
            <consortium name="Plant Systems Biology data submission"/>
        </authorList>
    </citation>
    <scope>NUCLEOTIDE SEQUENCE</scope>
    <source>
        <strain evidence="3">D6</strain>
    </source>
</reference>
<organism evidence="3 4">
    <name type="scientific">Seminavis robusta</name>
    <dbReference type="NCBI Taxonomy" id="568900"/>
    <lineage>
        <taxon>Eukaryota</taxon>
        <taxon>Sar</taxon>
        <taxon>Stramenopiles</taxon>
        <taxon>Ochrophyta</taxon>
        <taxon>Bacillariophyta</taxon>
        <taxon>Bacillariophyceae</taxon>
        <taxon>Bacillariophycidae</taxon>
        <taxon>Naviculales</taxon>
        <taxon>Naviculaceae</taxon>
        <taxon>Seminavis</taxon>
    </lineage>
</organism>
<accession>A0A9N8EWF5</accession>
<sequence>MKVVAFSWTIKARMSVSVASWLLLMLSHGASLVRGEVMITEVAAKSSRSTCLGRDWVEIHNPNATAPVDLFAGGYVLHDDKGVTNEQAFFFPPGTVLQPGEYRIWCTKSEPMEESPQFGIGRQDTVTLAAVSSASSSVEVGTGRAMGLYQVVSSTGPLPYITVMDGFDVSYAWDSTRGRYEYTSTPTPGAGNVLTPVGSTAEQIAALKMQLTAQNDLGAVFFNMDDSGLSVPDGMDTVLDLRLVMVEDDYSYLLQNASYEVYRPFQSATVTVRDKPDQVVLALNSPGRVRPKGQFSLYMPLCIGTSNFPFQLDFSDTNSSQTLFGAERVYLRSHFGDNSYARDWAYYRMAARFGLPHLRARKVRFFINDQVHGFYTLLEAPDQAYVFQRNFPLYDFTNYALYKVKTTALGCGQYTDQELETAQARLVSSLEATPPYAFERGEHKSKVVPAAAQGPTALTECFFSFFGSVAANDADSALAYLRYNQNCADMLVEEGLVDRDLGSSSWDSPMKKFIDAGAFDYPQAVDVTSAPALAEPLDPYEWMDTDSTLKMIAFYAVALIMDSPMGNGNNFYWLQTGEEPTEEVEDGKYSPTTSTRHPLLSVEPPATLRWCIETYLKYVEEFLETVYANATFVQELQHHIQAQDVDVRNDSWSAGGIFYDAEQSPEASQWNDSIPNFPFLPTMKARAASVREQLDAIADGTFPRGAHGVGLGGDYEMWESCPDWRLTEAPGSECPQSCRYEGCHTPGWIVESSCDVASKTCVRGNFDPLCNGVPDGGRYEGMEEGPGIVCFNVNGFDTKMESCPPFVEEEEDDEIVEEGMSHAGVLRPALYTAVLVLVILSLLS</sequence>
<dbReference type="InterPro" id="IPR036415">
    <property type="entry name" value="Lamin_tail_dom_sf"/>
</dbReference>
<dbReference type="SUPFAM" id="SSF74853">
    <property type="entry name" value="Lamin A/C globular tail domain"/>
    <property type="match status" value="1"/>
</dbReference>
<keyword evidence="3" id="KW-0167">Capsid protein</keyword>
<dbReference type="Gene3D" id="2.60.40.1260">
    <property type="entry name" value="Lamin Tail domain"/>
    <property type="match status" value="1"/>
</dbReference>
<feature type="domain" description="LTD" evidence="2">
    <location>
        <begin position="33"/>
        <end position="162"/>
    </location>
</feature>
<feature type="chain" id="PRO_5040334520" evidence="1">
    <location>
        <begin position="36"/>
        <end position="844"/>
    </location>
</feature>
<keyword evidence="4" id="KW-1185">Reference proteome</keyword>
<dbReference type="Pfam" id="PF08757">
    <property type="entry name" value="CotH"/>
    <property type="match status" value="1"/>
</dbReference>
<proteinExistence type="predicted"/>
<evidence type="ECO:0000313" key="3">
    <source>
        <dbReference type="EMBL" id="CAB9527229.1"/>
    </source>
</evidence>
<protein>
    <submittedName>
        <fullName evidence="3">Spore coat protein CotH</fullName>
    </submittedName>
</protein>
<dbReference type="InterPro" id="IPR014867">
    <property type="entry name" value="Spore_coat_CotH_CotH2/3/7"/>
</dbReference>
<feature type="signal peptide" evidence="1">
    <location>
        <begin position="1"/>
        <end position="35"/>
    </location>
</feature>
<keyword evidence="3" id="KW-0946">Virion</keyword>
<dbReference type="InterPro" id="IPR001322">
    <property type="entry name" value="Lamin_tail_dom"/>
</dbReference>
<dbReference type="OrthoDB" id="193138at2759"/>
<dbReference type="AlphaFoldDB" id="A0A9N8EWF5"/>
<gene>
    <name evidence="3" type="ORF">SEMRO_1960_G308040.1</name>
</gene>
<name>A0A9N8EWF5_9STRA</name>
<evidence type="ECO:0000313" key="4">
    <source>
        <dbReference type="Proteomes" id="UP001153069"/>
    </source>
</evidence>